<feature type="transmembrane region" description="Helical" evidence="1">
    <location>
        <begin position="13"/>
        <end position="36"/>
    </location>
</feature>
<feature type="transmembrane region" description="Helical" evidence="1">
    <location>
        <begin position="71"/>
        <end position="95"/>
    </location>
</feature>
<protein>
    <recommendedName>
        <fullName evidence="3">DUF1616 domain-containing protein</fullName>
    </recommendedName>
</protein>
<keyword evidence="1" id="KW-1133">Transmembrane helix</keyword>
<evidence type="ECO:0000256" key="1">
    <source>
        <dbReference type="SAM" id="Phobius"/>
    </source>
</evidence>
<gene>
    <name evidence="2" type="ORF">MSIBF_A2510004</name>
</gene>
<keyword evidence="1" id="KW-0472">Membrane</keyword>
<evidence type="ECO:0008006" key="3">
    <source>
        <dbReference type="Google" id="ProtNLM"/>
    </source>
</evidence>
<reference evidence="2" key="1">
    <citation type="submission" date="2014-09" db="EMBL/GenBank/DDBJ databases">
        <authorList>
            <person name="Probst J Alexander"/>
        </authorList>
    </citation>
    <scope>NUCLEOTIDE SEQUENCE</scope>
</reference>
<proteinExistence type="predicted"/>
<evidence type="ECO:0000313" key="2">
    <source>
        <dbReference type="EMBL" id="CEG12600.1"/>
    </source>
</evidence>
<name>A0A098EC48_9ZZZZ</name>
<feature type="transmembrane region" description="Helical" evidence="1">
    <location>
        <begin position="48"/>
        <end position="65"/>
    </location>
</feature>
<dbReference type="AlphaFoldDB" id="A0A098EC48"/>
<keyword evidence="1" id="KW-0812">Transmembrane</keyword>
<organism evidence="2">
    <name type="scientific">groundwater metagenome</name>
    <dbReference type="NCBI Taxonomy" id="717931"/>
    <lineage>
        <taxon>unclassified sequences</taxon>
        <taxon>metagenomes</taxon>
        <taxon>ecological metagenomes</taxon>
    </lineage>
</organism>
<sequence length="104" mass="11705">MAFLHDPMTMFEVIYSAVIIIGIVVISGFCLTLAIFPKRDEIEIIERLGLSVILGFTPFVLIYFFDKNFNVPINLITSVLFVLGTCVIGLAVWMFKKSKIKQDG</sequence>
<dbReference type="EMBL" id="CCXY01000170">
    <property type="protein sequence ID" value="CEG12600.1"/>
    <property type="molecule type" value="Genomic_DNA"/>
</dbReference>
<accession>A0A098EC48</accession>